<name>A0AAV3ZCM7_9GAST</name>
<organism evidence="1 2">
    <name type="scientific">Plakobranchus ocellatus</name>
    <dbReference type="NCBI Taxonomy" id="259542"/>
    <lineage>
        <taxon>Eukaryota</taxon>
        <taxon>Metazoa</taxon>
        <taxon>Spiralia</taxon>
        <taxon>Lophotrochozoa</taxon>
        <taxon>Mollusca</taxon>
        <taxon>Gastropoda</taxon>
        <taxon>Heterobranchia</taxon>
        <taxon>Euthyneura</taxon>
        <taxon>Panpulmonata</taxon>
        <taxon>Sacoglossa</taxon>
        <taxon>Placobranchoidea</taxon>
        <taxon>Plakobranchidae</taxon>
        <taxon>Plakobranchus</taxon>
    </lineage>
</organism>
<gene>
    <name evidence="1" type="ORF">PoB_001963900</name>
</gene>
<proteinExistence type="predicted"/>
<protein>
    <submittedName>
        <fullName evidence="1">Superoxide dismutase [Cu-Zn]</fullName>
    </submittedName>
</protein>
<sequence length="99" mass="10499">MILLKLQLRIRTSVADRCGSPSMVTAVCVFSPGASLAAAGILTFLQETPGGKTNLSGTVMSLTSGPHSLSIYEFGDYSKIGCLSFGSRFDPFGYDEQAR</sequence>
<comment type="caution">
    <text evidence="1">The sequence shown here is derived from an EMBL/GenBank/DDBJ whole genome shotgun (WGS) entry which is preliminary data.</text>
</comment>
<dbReference type="Proteomes" id="UP000735302">
    <property type="component" value="Unassembled WGS sequence"/>
</dbReference>
<dbReference type="SUPFAM" id="SSF49329">
    <property type="entry name" value="Cu,Zn superoxide dismutase-like"/>
    <property type="match status" value="1"/>
</dbReference>
<dbReference type="GO" id="GO:0006801">
    <property type="term" value="P:superoxide metabolic process"/>
    <property type="evidence" value="ECO:0007669"/>
    <property type="project" value="InterPro"/>
</dbReference>
<dbReference type="InterPro" id="IPR036423">
    <property type="entry name" value="SOD-like_Cu/Zn_dom_sf"/>
</dbReference>
<dbReference type="EMBL" id="BLXT01002311">
    <property type="protein sequence ID" value="GFN93133.1"/>
    <property type="molecule type" value="Genomic_DNA"/>
</dbReference>
<dbReference type="Gene3D" id="2.60.40.200">
    <property type="entry name" value="Superoxide dismutase, copper/zinc binding domain"/>
    <property type="match status" value="1"/>
</dbReference>
<accession>A0AAV3ZCM7</accession>
<dbReference type="GO" id="GO:0046872">
    <property type="term" value="F:metal ion binding"/>
    <property type="evidence" value="ECO:0007669"/>
    <property type="project" value="InterPro"/>
</dbReference>
<dbReference type="AlphaFoldDB" id="A0AAV3ZCM7"/>
<keyword evidence="2" id="KW-1185">Reference proteome</keyword>
<evidence type="ECO:0000313" key="2">
    <source>
        <dbReference type="Proteomes" id="UP000735302"/>
    </source>
</evidence>
<reference evidence="1 2" key="1">
    <citation type="journal article" date="2021" name="Elife">
        <title>Chloroplast acquisition without the gene transfer in kleptoplastic sea slugs, Plakobranchus ocellatus.</title>
        <authorList>
            <person name="Maeda T."/>
            <person name="Takahashi S."/>
            <person name="Yoshida T."/>
            <person name="Shimamura S."/>
            <person name="Takaki Y."/>
            <person name="Nagai Y."/>
            <person name="Toyoda A."/>
            <person name="Suzuki Y."/>
            <person name="Arimoto A."/>
            <person name="Ishii H."/>
            <person name="Satoh N."/>
            <person name="Nishiyama T."/>
            <person name="Hasebe M."/>
            <person name="Maruyama T."/>
            <person name="Minagawa J."/>
            <person name="Obokata J."/>
            <person name="Shigenobu S."/>
        </authorList>
    </citation>
    <scope>NUCLEOTIDE SEQUENCE [LARGE SCALE GENOMIC DNA]</scope>
</reference>
<evidence type="ECO:0000313" key="1">
    <source>
        <dbReference type="EMBL" id="GFN93133.1"/>
    </source>
</evidence>